<proteinExistence type="inferred from homology"/>
<keyword evidence="6" id="KW-0472">Membrane</keyword>
<dbReference type="CDD" id="cd00839">
    <property type="entry name" value="MPP_PAPs"/>
    <property type="match status" value="1"/>
</dbReference>
<dbReference type="PANTHER" id="PTHR22953:SF153">
    <property type="entry name" value="PURPLE ACID PHOSPHATASE"/>
    <property type="match status" value="1"/>
</dbReference>
<dbReference type="Proteomes" id="UP000006727">
    <property type="component" value="Chromosome 23"/>
</dbReference>
<reference evidence="10 11" key="1">
    <citation type="journal article" date="2008" name="Science">
        <title>The Physcomitrella genome reveals evolutionary insights into the conquest of land by plants.</title>
        <authorList>
            <person name="Rensing S."/>
            <person name="Lang D."/>
            <person name="Zimmer A."/>
            <person name="Terry A."/>
            <person name="Salamov A."/>
            <person name="Shapiro H."/>
            <person name="Nishiyama T."/>
            <person name="Perroud P.-F."/>
            <person name="Lindquist E."/>
            <person name="Kamisugi Y."/>
            <person name="Tanahashi T."/>
            <person name="Sakakibara K."/>
            <person name="Fujita T."/>
            <person name="Oishi K."/>
            <person name="Shin-I T."/>
            <person name="Kuroki Y."/>
            <person name="Toyoda A."/>
            <person name="Suzuki Y."/>
            <person name="Hashimoto A."/>
            <person name="Yamaguchi K."/>
            <person name="Sugano A."/>
            <person name="Kohara Y."/>
            <person name="Fujiyama A."/>
            <person name="Anterola A."/>
            <person name="Aoki S."/>
            <person name="Ashton N."/>
            <person name="Barbazuk W.B."/>
            <person name="Barker E."/>
            <person name="Bennetzen J."/>
            <person name="Bezanilla M."/>
            <person name="Blankenship R."/>
            <person name="Cho S.H."/>
            <person name="Dutcher S."/>
            <person name="Estelle M."/>
            <person name="Fawcett J.A."/>
            <person name="Gundlach H."/>
            <person name="Hanada K."/>
            <person name="Heyl A."/>
            <person name="Hicks K.A."/>
            <person name="Hugh J."/>
            <person name="Lohr M."/>
            <person name="Mayer K."/>
            <person name="Melkozernov A."/>
            <person name="Murata T."/>
            <person name="Nelson D."/>
            <person name="Pils B."/>
            <person name="Prigge M."/>
            <person name="Reiss B."/>
            <person name="Renner T."/>
            <person name="Rombauts S."/>
            <person name="Rushton P."/>
            <person name="Sanderfoot A."/>
            <person name="Schween G."/>
            <person name="Shiu S.-H."/>
            <person name="Stueber K."/>
            <person name="Theodoulou F.L."/>
            <person name="Tu H."/>
            <person name="Van de Peer Y."/>
            <person name="Verrier P.J."/>
            <person name="Waters E."/>
            <person name="Wood A."/>
            <person name="Yang L."/>
            <person name="Cove D."/>
            <person name="Cuming A."/>
            <person name="Hasebe M."/>
            <person name="Lucas S."/>
            <person name="Mishler D.B."/>
            <person name="Reski R."/>
            <person name="Grigoriev I."/>
            <person name="Quatrano R.S."/>
            <person name="Boore J.L."/>
        </authorList>
    </citation>
    <scope>NUCLEOTIDE SEQUENCE [LARGE SCALE GENOMIC DNA]</scope>
    <source>
        <strain evidence="10 11">cv. Gransden 2004</strain>
    </source>
</reference>
<dbReference type="AlphaFoldDB" id="A0A7I4FFY1"/>
<keyword evidence="11" id="KW-1185">Reference proteome</keyword>
<dbReference type="InterPro" id="IPR039331">
    <property type="entry name" value="PAPs-like"/>
</dbReference>
<dbReference type="Gene3D" id="3.60.21.10">
    <property type="match status" value="2"/>
</dbReference>
<gene>
    <name evidence="10" type="primary">LOC112275952</name>
</gene>
<dbReference type="Pfam" id="PF14008">
    <property type="entry name" value="Metallophos_C"/>
    <property type="match status" value="1"/>
</dbReference>
<dbReference type="PANTHER" id="PTHR22953">
    <property type="entry name" value="ACID PHOSPHATASE RELATED"/>
    <property type="match status" value="1"/>
</dbReference>
<keyword evidence="6" id="KW-1133">Transmembrane helix</keyword>
<evidence type="ECO:0000256" key="6">
    <source>
        <dbReference type="SAM" id="Phobius"/>
    </source>
</evidence>
<keyword evidence="3 5" id="KW-0378">Hydrolase</keyword>
<evidence type="ECO:0000256" key="3">
    <source>
        <dbReference type="ARBA" id="ARBA00022801"/>
    </source>
</evidence>
<dbReference type="EnsemblPlants" id="Pp3c23_16530V3.2">
    <property type="protein sequence ID" value="Pp3c23_16530V3.2"/>
    <property type="gene ID" value="Pp3c23_16530"/>
</dbReference>
<evidence type="ECO:0000259" key="7">
    <source>
        <dbReference type="Pfam" id="PF00149"/>
    </source>
</evidence>
<dbReference type="InParanoid" id="A0A7I4FFY1"/>
<feature type="chain" id="PRO_5029946271" description="Purple acid phosphatase" evidence="5">
    <location>
        <begin position="26"/>
        <end position="624"/>
    </location>
</feature>
<name>A0A7I4FFY1_PHYPA</name>
<reference evidence="10 11" key="2">
    <citation type="journal article" date="2018" name="Plant J.">
        <title>The Physcomitrella patens chromosome-scale assembly reveals moss genome structure and evolution.</title>
        <authorList>
            <person name="Lang D."/>
            <person name="Ullrich K.K."/>
            <person name="Murat F."/>
            <person name="Fuchs J."/>
            <person name="Jenkins J."/>
            <person name="Haas F.B."/>
            <person name="Piednoel M."/>
            <person name="Gundlach H."/>
            <person name="Van Bel M."/>
            <person name="Meyberg R."/>
            <person name="Vives C."/>
            <person name="Morata J."/>
            <person name="Symeonidi A."/>
            <person name="Hiss M."/>
            <person name="Muchero W."/>
            <person name="Kamisugi Y."/>
            <person name="Saleh O."/>
            <person name="Blanc G."/>
            <person name="Decker E.L."/>
            <person name="van Gessel N."/>
            <person name="Grimwood J."/>
            <person name="Hayes R.D."/>
            <person name="Graham S.W."/>
            <person name="Gunter L.E."/>
            <person name="McDaniel S.F."/>
            <person name="Hoernstein S.N.W."/>
            <person name="Larsson A."/>
            <person name="Li F.W."/>
            <person name="Perroud P.F."/>
            <person name="Phillips J."/>
            <person name="Ranjan P."/>
            <person name="Rokshar D.S."/>
            <person name="Rothfels C.J."/>
            <person name="Schneider L."/>
            <person name="Shu S."/>
            <person name="Stevenson D.W."/>
            <person name="Thummler F."/>
            <person name="Tillich M."/>
            <person name="Villarreal Aguilar J.C."/>
            <person name="Widiez T."/>
            <person name="Wong G.K."/>
            <person name="Wymore A."/>
            <person name="Zhang Y."/>
            <person name="Zimmer A.D."/>
            <person name="Quatrano R.S."/>
            <person name="Mayer K.F.X."/>
            <person name="Goodstein D."/>
            <person name="Casacuberta J.M."/>
            <person name="Vandepoele K."/>
            <person name="Reski R."/>
            <person name="Cuming A.C."/>
            <person name="Tuskan G.A."/>
            <person name="Maumus F."/>
            <person name="Salse J."/>
            <person name="Schmutz J."/>
            <person name="Rensing S.A."/>
        </authorList>
    </citation>
    <scope>NUCLEOTIDE SEQUENCE [LARGE SCALE GENOMIC DNA]</scope>
    <source>
        <strain evidence="10 11">cv. Gransden 2004</strain>
    </source>
</reference>
<evidence type="ECO:0000256" key="1">
    <source>
        <dbReference type="ARBA" id="ARBA00008723"/>
    </source>
</evidence>
<dbReference type="EC" id="3.1.3.2" evidence="5"/>
<comment type="catalytic activity">
    <reaction evidence="5">
        <text>a phosphate monoester + H2O = an alcohol + phosphate</text>
        <dbReference type="Rhea" id="RHEA:15017"/>
        <dbReference type="ChEBI" id="CHEBI:15377"/>
        <dbReference type="ChEBI" id="CHEBI:30879"/>
        <dbReference type="ChEBI" id="CHEBI:43474"/>
        <dbReference type="ChEBI" id="CHEBI:67140"/>
        <dbReference type="EC" id="3.1.3.2"/>
    </reaction>
</comment>
<dbReference type="SUPFAM" id="SSF56300">
    <property type="entry name" value="Metallo-dependent phosphatases"/>
    <property type="match status" value="1"/>
</dbReference>
<evidence type="ECO:0000313" key="10">
    <source>
        <dbReference type="EnsemblPlants" id="Pp3c23_16530V3.2"/>
    </source>
</evidence>
<feature type="domain" description="Purple acid phosphatase N-terminal" evidence="9">
    <location>
        <begin position="141"/>
        <end position="252"/>
    </location>
</feature>
<dbReference type="Gramene" id="Pp3c23_16530V3.2">
    <property type="protein sequence ID" value="Pp3c23_16530V3.2"/>
    <property type="gene ID" value="Pp3c23_16530"/>
</dbReference>
<comment type="similarity">
    <text evidence="1 5">Belongs to the metallophosphoesterase superfamily. Purple acid phosphatase family.</text>
</comment>
<dbReference type="GO" id="GO:0003993">
    <property type="term" value="F:acid phosphatase activity"/>
    <property type="evidence" value="ECO:0000318"/>
    <property type="project" value="GO_Central"/>
</dbReference>
<feature type="signal peptide" evidence="5">
    <location>
        <begin position="1"/>
        <end position="25"/>
    </location>
</feature>
<evidence type="ECO:0000256" key="2">
    <source>
        <dbReference type="ARBA" id="ARBA00022729"/>
    </source>
</evidence>
<dbReference type="Pfam" id="PF00149">
    <property type="entry name" value="Metallophos"/>
    <property type="match status" value="1"/>
</dbReference>
<evidence type="ECO:0000313" key="11">
    <source>
        <dbReference type="Proteomes" id="UP000006727"/>
    </source>
</evidence>
<organism evidence="10 11">
    <name type="scientific">Physcomitrium patens</name>
    <name type="common">Spreading-leaved earth moss</name>
    <name type="synonym">Physcomitrella patens</name>
    <dbReference type="NCBI Taxonomy" id="3218"/>
    <lineage>
        <taxon>Eukaryota</taxon>
        <taxon>Viridiplantae</taxon>
        <taxon>Streptophyta</taxon>
        <taxon>Embryophyta</taxon>
        <taxon>Bryophyta</taxon>
        <taxon>Bryophytina</taxon>
        <taxon>Bryopsida</taxon>
        <taxon>Funariidae</taxon>
        <taxon>Funariales</taxon>
        <taxon>Funariaceae</taxon>
        <taxon>Physcomitrium</taxon>
    </lineage>
</organism>
<dbReference type="SUPFAM" id="SSF49363">
    <property type="entry name" value="Purple acid phosphatase, N-terminal domain"/>
    <property type="match status" value="1"/>
</dbReference>
<dbReference type="InterPro" id="IPR015914">
    <property type="entry name" value="PAPs_N"/>
</dbReference>
<evidence type="ECO:0000259" key="8">
    <source>
        <dbReference type="Pfam" id="PF14008"/>
    </source>
</evidence>
<keyword evidence="6" id="KW-0812">Transmembrane</keyword>
<dbReference type="Gene3D" id="2.60.40.380">
    <property type="entry name" value="Purple acid phosphatase-like, N-terminal"/>
    <property type="match status" value="1"/>
</dbReference>
<protein>
    <recommendedName>
        <fullName evidence="5">Purple acid phosphatase</fullName>
        <ecNumber evidence="5">3.1.3.2</ecNumber>
    </recommendedName>
</protein>
<keyword evidence="4" id="KW-0325">Glycoprotein</keyword>
<dbReference type="InterPro" id="IPR029052">
    <property type="entry name" value="Metallo-depent_PP-like"/>
</dbReference>
<feature type="domain" description="Purple acid phosphatase C-terminal" evidence="8">
    <location>
        <begin position="545"/>
        <end position="583"/>
    </location>
</feature>
<sequence>MVVEHETRQWILLCQCVCVCVCAEAASAPTSRIATFSNFESSGVTIGEAAKGAYVVWKERGWRLLVVMECSRGWALVLPSFLVLLFASFVGAADEAKRIPTTLEGPFKPYTKKFDTNLRTGSDDLPLYDPRIVKRVPAIYPEQIFLALSTPDAMWVSWVSGDWQMGPKVTPLDPTSVKSVVQYGTASEKYTMSASGISEVYSQLYPFDNVLNYTSGIIHHVRITGLKPNTKYYYKCGDPTLSAMSGEHSFTTLPATGPANYPKRIAIIGDLGLTYNSTSTVDHVAENNPDLILMVGDMSYANLYITNGTGSSSYGQAFGKDTPIHETYQPRWDMWQRLVEPLASRVPFMVIEGNHEVESQINGESFVAYKARFAVPQSESKSGTNMYYSFNAGGIHFVMIGSYADYNKSSEQYRWLQEDLANVDRTVTPWIIATTHAPWYNSYRAHYREVECFRQSMEDLLYKYGVDVMFHGHVHAYERINRVYDYKYDPCAPVYITVGDGGNGEKLELIHADDDGACPDPLTTPDKGFSYLSGYCGFNFTNGKFCWDKQPVWSAWRDSSFGHGIIEVVNSTHLLWTWHRNQDEYDEIVGDQIYIVRQPHVCSNQNNLLRRNKSVRFFRGSDSR</sequence>
<evidence type="ECO:0000259" key="9">
    <source>
        <dbReference type="Pfam" id="PF16656"/>
    </source>
</evidence>
<dbReference type="Pfam" id="PF16656">
    <property type="entry name" value="Pur_ac_phosph_N"/>
    <property type="match status" value="1"/>
</dbReference>
<evidence type="ECO:0000256" key="4">
    <source>
        <dbReference type="ARBA" id="ARBA00023180"/>
    </source>
</evidence>
<reference evidence="10" key="3">
    <citation type="submission" date="2020-12" db="UniProtKB">
        <authorList>
            <consortium name="EnsemblPlants"/>
        </authorList>
    </citation>
    <scope>IDENTIFICATION</scope>
</reference>
<dbReference type="InterPro" id="IPR025733">
    <property type="entry name" value="PAPs_C"/>
</dbReference>
<dbReference type="InterPro" id="IPR008963">
    <property type="entry name" value="Purple_acid_Pase-like_N"/>
</dbReference>
<feature type="domain" description="Calcineurin-like phosphoesterase" evidence="7">
    <location>
        <begin position="264"/>
        <end position="477"/>
    </location>
</feature>
<dbReference type="EMBL" id="ABEU02000023">
    <property type="status" value="NOT_ANNOTATED_CDS"/>
    <property type="molecule type" value="Genomic_DNA"/>
</dbReference>
<accession>A0A7I4FFY1</accession>
<feature type="transmembrane region" description="Helical" evidence="6">
    <location>
        <begin position="73"/>
        <end position="93"/>
    </location>
</feature>
<dbReference type="InterPro" id="IPR004843">
    <property type="entry name" value="Calcineurin-like_PHP"/>
</dbReference>
<keyword evidence="2 5" id="KW-0732">Signal</keyword>
<dbReference type="InterPro" id="IPR041792">
    <property type="entry name" value="MPP_PAP"/>
</dbReference>
<dbReference type="FunCoup" id="A0A7I4FFY1">
    <property type="interactions" value="109"/>
</dbReference>
<dbReference type="GO" id="GO:0046872">
    <property type="term" value="F:metal ion binding"/>
    <property type="evidence" value="ECO:0007669"/>
    <property type="project" value="InterPro"/>
</dbReference>
<evidence type="ECO:0000256" key="5">
    <source>
        <dbReference type="RuleBase" id="RU361203"/>
    </source>
</evidence>